<keyword evidence="10" id="KW-0472">Membrane</keyword>
<evidence type="ECO:0000313" key="15">
    <source>
        <dbReference type="EMBL" id="MCK1783975.1"/>
    </source>
</evidence>
<evidence type="ECO:0000259" key="13">
    <source>
        <dbReference type="PROSITE" id="PS50885"/>
    </source>
</evidence>
<dbReference type="CDD" id="cd17546">
    <property type="entry name" value="REC_hyHK_CKI1_RcsC-like"/>
    <property type="match status" value="1"/>
</dbReference>
<evidence type="ECO:0000256" key="3">
    <source>
        <dbReference type="ARBA" id="ARBA00012438"/>
    </source>
</evidence>
<dbReference type="Gene3D" id="6.10.340.10">
    <property type="match status" value="1"/>
</dbReference>
<evidence type="ECO:0000256" key="10">
    <source>
        <dbReference type="SAM" id="Phobius"/>
    </source>
</evidence>
<dbReference type="Pfam" id="PF00672">
    <property type="entry name" value="HAMP"/>
    <property type="match status" value="1"/>
</dbReference>
<dbReference type="InterPro" id="IPR003594">
    <property type="entry name" value="HATPase_dom"/>
</dbReference>
<proteinExistence type="predicted"/>
<keyword evidence="10" id="KW-0812">Transmembrane</keyword>
<evidence type="ECO:0000259" key="12">
    <source>
        <dbReference type="PROSITE" id="PS50110"/>
    </source>
</evidence>
<accession>A0ABT0EE77</accession>
<dbReference type="InterPro" id="IPR001789">
    <property type="entry name" value="Sig_transdc_resp-reg_receiver"/>
</dbReference>
<dbReference type="SMART" id="SM00448">
    <property type="entry name" value="REC"/>
    <property type="match status" value="2"/>
</dbReference>
<dbReference type="CDD" id="cd06225">
    <property type="entry name" value="HAMP"/>
    <property type="match status" value="1"/>
</dbReference>
<dbReference type="Pfam" id="PF02518">
    <property type="entry name" value="HATPase_c"/>
    <property type="match status" value="1"/>
</dbReference>
<name>A0ABT0EE77_9PSED</name>
<gene>
    <name evidence="15" type="ORF">L9Z73_06235</name>
</gene>
<evidence type="ECO:0000256" key="6">
    <source>
        <dbReference type="ARBA" id="ARBA00022777"/>
    </source>
</evidence>
<evidence type="ECO:0000256" key="4">
    <source>
        <dbReference type="ARBA" id="ARBA00022553"/>
    </source>
</evidence>
<reference evidence="15 16" key="1">
    <citation type="submission" date="2022-02" db="EMBL/GenBank/DDBJ databases">
        <title>Comparative genomics of the first Antarctic Pseudomonas spp. capable of biotransforming 2,4,6-Trinitrotoluene.</title>
        <authorList>
            <person name="Cabrera M.A."/>
            <person name="Marquez S.L."/>
            <person name="Perez-Donoso J.M."/>
        </authorList>
    </citation>
    <scope>NUCLEOTIDE SEQUENCE [LARGE SCALE GENOMIC DNA]</scope>
    <source>
        <strain evidence="15 16">TNT11</strain>
    </source>
</reference>
<keyword evidence="10" id="KW-1133">Transmembrane helix</keyword>
<dbReference type="InterPro" id="IPR008207">
    <property type="entry name" value="Sig_transdc_His_kin_Hpt_dom"/>
</dbReference>
<feature type="domain" description="Response regulatory" evidence="12">
    <location>
        <begin position="803"/>
        <end position="922"/>
    </location>
</feature>
<dbReference type="PROSITE" id="PS50894">
    <property type="entry name" value="HPT"/>
    <property type="match status" value="1"/>
</dbReference>
<feature type="domain" description="HPt" evidence="14">
    <location>
        <begin position="956"/>
        <end position="1050"/>
    </location>
</feature>
<feature type="domain" description="Histidine kinase" evidence="11">
    <location>
        <begin position="424"/>
        <end position="641"/>
    </location>
</feature>
<dbReference type="InterPro" id="IPR003661">
    <property type="entry name" value="HisK_dim/P_dom"/>
</dbReference>
<dbReference type="PRINTS" id="PR00344">
    <property type="entry name" value="BCTRLSENSOR"/>
</dbReference>
<dbReference type="InterPro" id="IPR036097">
    <property type="entry name" value="HisK_dim/P_sf"/>
</dbReference>
<dbReference type="EMBL" id="JAKNRV010000032">
    <property type="protein sequence ID" value="MCK1783975.1"/>
    <property type="molecule type" value="Genomic_DNA"/>
</dbReference>
<dbReference type="InterPro" id="IPR011006">
    <property type="entry name" value="CheY-like_superfamily"/>
</dbReference>
<dbReference type="CDD" id="cd00156">
    <property type="entry name" value="REC"/>
    <property type="match status" value="1"/>
</dbReference>
<dbReference type="PROSITE" id="PS50885">
    <property type="entry name" value="HAMP"/>
    <property type="match status" value="1"/>
</dbReference>
<dbReference type="RefSeq" id="WP_247397515.1">
    <property type="nucleotide sequence ID" value="NZ_JAKNRV010000032.1"/>
</dbReference>
<evidence type="ECO:0000256" key="7">
    <source>
        <dbReference type="ARBA" id="ARBA00023012"/>
    </source>
</evidence>
<dbReference type="SUPFAM" id="SSF47226">
    <property type="entry name" value="Histidine-containing phosphotransfer domain, HPT domain"/>
    <property type="match status" value="1"/>
</dbReference>
<keyword evidence="7" id="KW-0902">Two-component regulatory system</keyword>
<dbReference type="SUPFAM" id="SSF47384">
    <property type="entry name" value="Homodimeric domain of signal transducing histidine kinase"/>
    <property type="match status" value="1"/>
</dbReference>
<dbReference type="EC" id="2.7.13.3" evidence="3"/>
<evidence type="ECO:0000256" key="9">
    <source>
        <dbReference type="PROSITE-ProRule" id="PRU00169"/>
    </source>
</evidence>
<keyword evidence="6" id="KW-0418">Kinase</keyword>
<dbReference type="InterPro" id="IPR003660">
    <property type="entry name" value="HAMP_dom"/>
</dbReference>
<dbReference type="SMART" id="SM00387">
    <property type="entry name" value="HATPase_c"/>
    <property type="match status" value="1"/>
</dbReference>
<comment type="catalytic activity">
    <reaction evidence="1">
        <text>ATP + protein L-histidine = ADP + protein N-phospho-L-histidine.</text>
        <dbReference type="EC" id="2.7.13.3"/>
    </reaction>
</comment>
<comment type="subcellular location">
    <subcellularLocation>
        <location evidence="2">Membrane</location>
    </subcellularLocation>
</comment>
<dbReference type="SUPFAM" id="SSF55874">
    <property type="entry name" value="ATPase domain of HSP90 chaperone/DNA topoisomerase II/histidine kinase"/>
    <property type="match status" value="1"/>
</dbReference>
<dbReference type="CDD" id="cd00082">
    <property type="entry name" value="HisKA"/>
    <property type="match status" value="1"/>
</dbReference>
<dbReference type="Gene3D" id="3.30.565.10">
    <property type="entry name" value="Histidine kinase-like ATPase, C-terminal domain"/>
    <property type="match status" value="1"/>
</dbReference>
<feature type="transmembrane region" description="Helical" evidence="10">
    <location>
        <begin position="310"/>
        <end position="336"/>
    </location>
</feature>
<dbReference type="InterPro" id="IPR004358">
    <property type="entry name" value="Sig_transdc_His_kin-like_C"/>
</dbReference>
<evidence type="ECO:0000256" key="1">
    <source>
        <dbReference type="ARBA" id="ARBA00000085"/>
    </source>
</evidence>
<dbReference type="Pfam" id="PF00512">
    <property type="entry name" value="HisKA"/>
    <property type="match status" value="1"/>
</dbReference>
<dbReference type="Gene3D" id="1.20.120.160">
    <property type="entry name" value="HPT domain"/>
    <property type="match status" value="1"/>
</dbReference>
<evidence type="ECO:0000313" key="16">
    <source>
        <dbReference type="Proteomes" id="UP001317085"/>
    </source>
</evidence>
<evidence type="ECO:0000259" key="14">
    <source>
        <dbReference type="PROSITE" id="PS50894"/>
    </source>
</evidence>
<dbReference type="PANTHER" id="PTHR45339">
    <property type="entry name" value="HYBRID SIGNAL TRANSDUCTION HISTIDINE KINASE J"/>
    <property type="match status" value="1"/>
</dbReference>
<evidence type="ECO:0000256" key="8">
    <source>
        <dbReference type="PROSITE-ProRule" id="PRU00110"/>
    </source>
</evidence>
<dbReference type="InterPro" id="IPR036890">
    <property type="entry name" value="HATPase_C_sf"/>
</dbReference>
<keyword evidence="4 9" id="KW-0597">Phosphoprotein</keyword>
<feature type="modified residue" description="4-aspartylphosphate" evidence="9">
    <location>
        <position position="852"/>
    </location>
</feature>
<organism evidence="15 16">
    <name type="scientific">Pseudomonas emilianonis</name>
    <dbReference type="NCBI Taxonomy" id="2915812"/>
    <lineage>
        <taxon>Bacteria</taxon>
        <taxon>Pseudomonadati</taxon>
        <taxon>Pseudomonadota</taxon>
        <taxon>Gammaproteobacteria</taxon>
        <taxon>Pseudomonadales</taxon>
        <taxon>Pseudomonadaceae</taxon>
        <taxon>Pseudomonas</taxon>
    </lineage>
</organism>
<dbReference type="Pfam" id="PF01627">
    <property type="entry name" value="Hpt"/>
    <property type="match status" value="1"/>
</dbReference>
<sequence length="1059" mass="115108">MKGWRASLALRITCVLALVLALSWCVAAGLSAWRTYEQLQGKALDDLGQRLALLSSVDNDDFRDAEEGARRLMTRWNSGAANEFGGNIFQRSTLHWVLNPPGQGVADNAAATDRLARAASAAEAFGTAGQAMTVDTFFYFPDAGAAFSTQVDIPSGFAQARATHLRALFDGLPTDGPQVVWDGPYYEPSLGRQLISVAVVARDVSGKPLFMTGYELKLDERLARIGQLLNGYPTLLLDAQGQRIADLSGNTLEAVSRDRLKQLIADLPAAAGFPQIGRFDADTPMIVAHLQQPDWYLLTLYPQAQLRAGALGLILAEVPFAIVGFILLALGLLWVLHRQLAQPLARFAREIEETARGDDLSRRLPEARADELGRFARAYNRLLDALQAEQAGLEHLVEVRTQELQGARDMANQANQLKGQFLANMSHEIRTPMNAVIGMNHLLADTPLTAQQQHFVTAIRENSEALLALISDILDFSKIESGNLNIEQVEFDLTEVLEDVTELLAPRAAEKGLRMICHIATNVPGQVIGDPWRLRQILLNLLSNAVKFTASGSIRLLVWRGEGDQLGFQVIDTGIGIAPSAQRSVFEAFLQADASTTRNYGGTGLGLSISQRLAGMMGGGIELHSQPGVGSTFALTLPLPQCPARAADAPRLWGLRTLVVDEHADERGALMEMLGQWQMLCQGAASAEEALSLMHEQAQLGVRFDLVLVNWRLPMVDGVEFADLCRAAPALATARIVLMASLVESLPSADELRAHGLAACVVRPLRRQHFYRTLCEVQSGATPTLCETASPLRSLERHDFGLDVLVVDDIATNREITQLFLERFGHRVVHARDGVEALEILGRKVFDAVLMDGQMPRMDGMEAVRQLRSGQCSVLDEDVYVIALTANAMSGDRERFIEAGANDYLAKPVLPMQLFDAITHVIARQQARGMELRSAEPSAPSLARPVPTLMPLQEQDPLRAPRLQRLFMADCQALLARLKEAVAQVDHAEAARIAHSLKGSAGQFGEAALEASAALMEQAAADADIATMVAALLQLEMHGLTLAARQPGPSEKTGKPDDV</sequence>
<feature type="domain" description="Response regulatory" evidence="12">
    <location>
        <begin position="656"/>
        <end position="778"/>
    </location>
</feature>
<comment type="caution">
    <text evidence="15">The sequence shown here is derived from an EMBL/GenBank/DDBJ whole genome shotgun (WGS) entry which is preliminary data.</text>
</comment>
<keyword evidence="5" id="KW-0808">Transferase</keyword>
<dbReference type="SMART" id="SM00388">
    <property type="entry name" value="HisKA"/>
    <property type="match status" value="1"/>
</dbReference>
<evidence type="ECO:0000256" key="5">
    <source>
        <dbReference type="ARBA" id="ARBA00022679"/>
    </source>
</evidence>
<dbReference type="SUPFAM" id="SSF52172">
    <property type="entry name" value="CheY-like"/>
    <property type="match status" value="2"/>
</dbReference>
<dbReference type="InterPro" id="IPR005467">
    <property type="entry name" value="His_kinase_dom"/>
</dbReference>
<dbReference type="PROSITE" id="PS50110">
    <property type="entry name" value="RESPONSE_REGULATORY"/>
    <property type="match status" value="2"/>
</dbReference>
<protein>
    <recommendedName>
        <fullName evidence="3">histidine kinase</fullName>
        <ecNumber evidence="3">2.7.13.3</ecNumber>
    </recommendedName>
</protein>
<feature type="modified residue" description="Phosphohistidine" evidence="8">
    <location>
        <position position="995"/>
    </location>
</feature>
<comment type="caution">
    <text evidence="9">Lacks conserved residue(s) required for the propagation of feature annotation.</text>
</comment>
<dbReference type="Gene3D" id="3.40.50.2300">
    <property type="match status" value="2"/>
</dbReference>
<dbReference type="PROSITE" id="PS50109">
    <property type="entry name" value="HIS_KIN"/>
    <property type="match status" value="1"/>
</dbReference>
<dbReference type="Pfam" id="PF00072">
    <property type="entry name" value="Response_reg"/>
    <property type="match status" value="2"/>
</dbReference>
<dbReference type="InterPro" id="IPR036641">
    <property type="entry name" value="HPT_dom_sf"/>
</dbReference>
<dbReference type="SMART" id="SM00304">
    <property type="entry name" value="HAMP"/>
    <property type="match status" value="1"/>
</dbReference>
<evidence type="ECO:0000256" key="2">
    <source>
        <dbReference type="ARBA" id="ARBA00004370"/>
    </source>
</evidence>
<keyword evidence="16" id="KW-1185">Reference proteome</keyword>
<dbReference type="CDD" id="cd16922">
    <property type="entry name" value="HATPase_EvgS-ArcB-TorS-like"/>
    <property type="match status" value="1"/>
</dbReference>
<dbReference type="Proteomes" id="UP001317085">
    <property type="component" value="Unassembled WGS sequence"/>
</dbReference>
<evidence type="ECO:0000259" key="11">
    <source>
        <dbReference type="PROSITE" id="PS50109"/>
    </source>
</evidence>
<dbReference type="Gene3D" id="1.10.287.130">
    <property type="match status" value="1"/>
</dbReference>
<feature type="domain" description="HAMP" evidence="13">
    <location>
        <begin position="338"/>
        <end position="391"/>
    </location>
</feature>
<dbReference type="PANTHER" id="PTHR45339:SF5">
    <property type="entry name" value="HISTIDINE KINASE"/>
    <property type="match status" value="1"/>
</dbReference>